<dbReference type="AlphaFoldDB" id="A0A553Q542"/>
<evidence type="ECO:0000256" key="1">
    <source>
        <dbReference type="ARBA" id="ARBA00008535"/>
    </source>
</evidence>
<evidence type="ECO:0000256" key="4">
    <source>
        <dbReference type="SAM" id="MobiDB-lite"/>
    </source>
</evidence>
<proteinExistence type="inferred from homology"/>
<dbReference type="Gene3D" id="3.40.50.300">
    <property type="entry name" value="P-loop containing nucleotide triphosphate hydrolases"/>
    <property type="match status" value="1"/>
</dbReference>
<gene>
    <name evidence="6" type="ORF">DNTS_022687</name>
</gene>
<organism evidence="6 7">
    <name type="scientific">Danionella cerebrum</name>
    <dbReference type="NCBI Taxonomy" id="2873325"/>
    <lineage>
        <taxon>Eukaryota</taxon>
        <taxon>Metazoa</taxon>
        <taxon>Chordata</taxon>
        <taxon>Craniata</taxon>
        <taxon>Vertebrata</taxon>
        <taxon>Euteleostomi</taxon>
        <taxon>Actinopterygii</taxon>
        <taxon>Neopterygii</taxon>
        <taxon>Teleostei</taxon>
        <taxon>Ostariophysi</taxon>
        <taxon>Cypriniformes</taxon>
        <taxon>Danionidae</taxon>
        <taxon>Danioninae</taxon>
        <taxon>Danionella</taxon>
    </lineage>
</organism>
<dbReference type="OrthoDB" id="8954335at2759"/>
<evidence type="ECO:0000256" key="3">
    <source>
        <dbReference type="ARBA" id="ARBA00023134"/>
    </source>
</evidence>
<protein>
    <recommendedName>
        <fullName evidence="5">AIG1-type G domain-containing protein</fullName>
    </recommendedName>
</protein>
<dbReference type="PANTHER" id="PTHR10903">
    <property type="entry name" value="GTPASE, IMAP FAMILY MEMBER-RELATED"/>
    <property type="match status" value="1"/>
</dbReference>
<dbReference type="Proteomes" id="UP000316079">
    <property type="component" value="Unassembled WGS sequence"/>
</dbReference>
<evidence type="ECO:0000313" key="7">
    <source>
        <dbReference type="Proteomes" id="UP000316079"/>
    </source>
</evidence>
<dbReference type="Pfam" id="PF04548">
    <property type="entry name" value="AIG1"/>
    <property type="match status" value="1"/>
</dbReference>
<feature type="region of interest" description="Disordered" evidence="4">
    <location>
        <begin position="252"/>
        <end position="290"/>
    </location>
</feature>
<accession>A0A553Q542</accession>
<feature type="domain" description="AIG1-type G" evidence="5">
    <location>
        <begin position="85"/>
        <end position="243"/>
    </location>
</feature>
<keyword evidence="3" id="KW-0342">GTP-binding</keyword>
<evidence type="ECO:0000313" key="6">
    <source>
        <dbReference type="EMBL" id="TRY85059.1"/>
    </source>
</evidence>
<sequence>VYYNQVTLPGSRRDGSRYEYLPNSSRDPEHRERLQYQVSICSLAYYDQIFIFISRAAEMVSVQGSDLRIVLIGKTLSENHRVEDFINQNHQCWKTICGQERNIRVFNKQNLFQPDLTPQQINLAGRDCVTESAPGPHILLLVLQYKNFSDDDRHRLEQLFRFFGRQQASKRTIILTTDKEPRTAKVAKFLPWSSSFQNLMKDFEGRHLQFDSERAECRSELLGMIEQILKNEEEEFMIYDLYEAGSSVDGDPKSFHHMEEKNKTTCKSDGVIREWKSPPATDPPAMGYKQ</sequence>
<evidence type="ECO:0000256" key="2">
    <source>
        <dbReference type="ARBA" id="ARBA00022741"/>
    </source>
</evidence>
<dbReference type="EMBL" id="SRMA01026321">
    <property type="protein sequence ID" value="TRY85059.1"/>
    <property type="molecule type" value="Genomic_DNA"/>
</dbReference>
<dbReference type="PANTHER" id="PTHR10903:SF170">
    <property type="entry name" value="GTPASE IMAP FAMILY MEMBER 7"/>
    <property type="match status" value="1"/>
</dbReference>
<keyword evidence="7" id="KW-1185">Reference proteome</keyword>
<dbReference type="InterPro" id="IPR006703">
    <property type="entry name" value="G_AIG1"/>
</dbReference>
<dbReference type="InterPro" id="IPR027417">
    <property type="entry name" value="P-loop_NTPase"/>
</dbReference>
<name>A0A553Q542_9TELE</name>
<comment type="caution">
    <text evidence="6">The sequence shown here is derived from an EMBL/GenBank/DDBJ whole genome shotgun (WGS) entry which is preliminary data.</text>
</comment>
<feature type="compositionally biased region" description="Basic and acidic residues" evidence="4">
    <location>
        <begin position="252"/>
        <end position="263"/>
    </location>
</feature>
<feature type="non-terminal residue" evidence="6">
    <location>
        <position position="1"/>
    </location>
</feature>
<evidence type="ECO:0000259" key="5">
    <source>
        <dbReference type="Pfam" id="PF04548"/>
    </source>
</evidence>
<comment type="similarity">
    <text evidence="1">Belongs to the TRAFAC class TrmE-Era-EngA-EngB-Septin-like GTPase superfamily. AIG1/Toc34/Toc159-like paraseptin GTPase family. IAN subfamily.</text>
</comment>
<dbReference type="InterPro" id="IPR045058">
    <property type="entry name" value="GIMA/IAN/Toc"/>
</dbReference>
<reference evidence="6 7" key="1">
    <citation type="journal article" date="2019" name="Sci. Data">
        <title>Hybrid genome assembly and annotation of Danionella translucida.</title>
        <authorList>
            <person name="Kadobianskyi M."/>
            <person name="Schulze L."/>
            <person name="Schuelke M."/>
            <person name="Judkewitz B."/>
        </authorList>
    </citation>
    <scope>NUCLEOTIDE SEQUENCE [LARGE SCALE GENOMIC DNA]</scope>
    <source>
        <strain evidence="6 7">Bolton</strain>
    </source>
</reference>
<dbReference type="GO" id="GO:0005525">
    <property type="term" value="F:GTP binding"/>
    <property type="evidence" value="ECO:0007669"/>
    <property type="project" value="UniProtKB-KW"/>
</dbReference>
<keyword evidence="2" id="KW-0547">Nucleotide-binding</keyword>